<dbReference type="PANTHER" id="PTHR12297:SF3">
    <property type="entry name" value="HIG1 DOMAIN FAMILY MEMBER 1A"/>
    <property type="match status" value="1"/>
</dbReference>
<evidence type="ECO:0000259" key="8">
    <source>
        <dbReference type="PROSITE" id="PS51503"/>
    </source>
</evidence>
<evidence type="ECO:0000313" key="9">
    <source>
        <dbReference type="EMBL" id="KIN95664.1"/>
    </source>
</evidence>
<dbReference type="PANTHER" id="PTHR12297">
    <property type="entry name" value="HYPOXIA-INDUCBILE GENE 1 HIG1 -RELATED"/>
    <property type="match status" value="1"/>
</dbReference>
<proteinExistence type="predicted"/>
<evidence type="ECO:0000313" key="10">
    <source>
        <dbReference type="Proteomes" id="UP000054217"/>
    </source>
</evidence>
<reference evidence="9 10" key="1">
    <citation type="submission" date="2014-04" db="EMBL/GenBank/DDBJ databases">
        <authorList>
            <consortium name="DOE Joint Genome Institute"/>
            <person name="Kuo A."/>
            <person name="Kohler A."/>
            <person name="Costa M.D."/>
            <person name="Nagy L.G."/>
            <person name="Floudas D."/>
            <person name="Copeland A."/>
            <person name="Barry K.W."/>
            <person name="Cichocki N."/>
            <person name="Veneault-Fourrey C."/>
            <person name="LaButti K."/>
            <person name="Lindquist E.A."/>
            <person name="Lipzen A."/>
            <person name="Lundell T."/>
            <person name="Morin E."/>
            <person name="Murat C."/>
            <person name="Sun H."/>
            <person name="Tunlid A."/>
            <person name="Henrissat B."/>
            <person name="Grigoriev I.V."/>
            <person name="Hibbett D.S."/>
            <person name="Martin F."/>
            <person name="Nordberg H.P."/>
            <person name="Cantor M.N."/>
            <person name="Hua S.X."/>
        </authorList>
    </citation>
    <scope>NUCLEOTIDE SEQUENCE [LARGE SCALE GENOMIC DNA]</scope>
    <source>
        <strain evidence="9 10">Marx 270</strain>
    </source>
</reference>
<keyword evidence="2 7" id="KW-0812">Transmembrane</keyword>
<feature type="transmembrane region" description="Helical" evidence="7">
    <location>
        <begin position="14"/>
        <end position="33"/>
    </location>
</feature>
<dbReference type="AlphaFoldDB" id="A0A0C3N3P6"/>
<evidence type="ECO:0000256" key="5">
    <source>
        <dbReference type="ARBA" id="ARBA00023136"/>
    </source>
</evidence>
<keyword evidence="3 7" id="KW-1133">Transmembrane helix</keyword>
<feature type="domain" description="HIG1" evidence="8">
    <location>
        <begin position="1"/>
        <end position="77"/>
    </location>
</feature>
<keyword evidence="4" id="KW-0496">Mitochondrion</keyword>
<evidence type="ECO:0000256" key="4">
    <source>
        <dbReference type="ARBA" id="ARBA00023128"/>
    </source>
</evidence>
<feature type="non-terminal residue" evidence="9">
    <location>
        <position position="1"/>
    </location>
</feature>
<evidence type="ECO:0000256" key="6">
    <source>
        <dbReference type="SAM" id="MobiDB-lite"/>
    </source>
</evidence>
<sequence>WSEKVWRKSKEEPLVPIGVLATTGALTMAILSFRKRQSWNMQYWMRARVAAQAFTVGAMCVYYYSRSPGEVEKTRHLDEASAKREQRENKDRQEFLTRLKGAENQWKAD</sequence>
<gene>
    <name evidence="9" type="ORF">M404DRAFT_65622</name>
</gene>
<organism evidence="9 10">
    <name type="scientific">Pisolithus tinctorius Marx 270</name>
    <dbReference type="NCBI Taxonomy" id="870435"/>
    <lineage>
        <taxon>Eukaryota</taxon>
        <taxon>Fungi</taxon>
        <taxon>Dikarya</taxon>
        <taxon>Basidiomycota</taxon>
        <taxon>Agaricomycotina</taxon>
        <taxon>Agaricomycetes</taxon>
        <taxon>Agaricomycetidae</taxon>
        <taxon>Boletales</taxon>
        <taxon>Sclerodermatineae</taxon>
        <taxon>Pisolithaceae</taxon>
        <taxon>Pisolithus</taxon>
    </lineage>
</organism>
<feature type="region of interest" description="Disordered" evidence="6">
    <location>
        <begin position="71"/>
        <end position="94"/>
    </location>
</feature>
<evidence type="ECO:0000256" key="2">
    <source>
        <dbReference type="ARBA" id="ARBA00022692"/>
    </source>
</evidence>
<dbReference type="InterPro" id="IPR007667">
    <property type="entry name" value="Hypoxia_induced_domain"/>
</dbReference>
<dbReference type="EMBL" id="KN832062">
    <property type="protein sequence ID" value="KIN95664.1"/>
    <property type="molecule type" value="Genomic_DNA"/>
</dbReference>
<accession>A0A0C3N3P6</accession>
<keyword evidence="5 7" id="KW-0472">Membrane</keyword>
<comment type="subcellular location">
    <subcellularLocation>
        <location evidence="1">Mitochondrion membrane</location>
    </subcellularLocation>
</comment>
<dbReference type="Pfam" id="PF04588">
    <property type="entry name" value="HIG_1_N"/>
    <property type="match status" value="1"/>
</dbReference>
<feature type="non-terminal residue" evidence="9">
    <location>
        <position position="109"/>
    </location>
</feature>
<dbReference type="PROSITE" id="PS51503">
    <property type="entry name" value="HIG1"/>
    <property type="match status" value="1"/>
</dbReference>
<evidence type="ECO:0000256" key="7">
    <source>
        <dbReference type="SAM" id="Phobius"/>
    </source>
</evidence>
<keyword evidence="10" id="KW-1185">Reference proteome</keyword>
<dbReference type="HOGENOM" id="CLU_087356_3_0_1"/>
<dbReference type="GO" id="GO:0031966">
    <property type="term" value="C:mitochondrial membrane"/>
    <property type="evidence" value="ECO:0007669"/>
    <property type="project" value="UniProtKB-SubCell"/>
</dbReference>
<dbReference type="Proteomes" id="UP000054217">
    <property type="component" value="Unassembled WGS sequence"/>
</dbReference>
<reference evidence="10" key="2">
    <citation type="submission" date="2015-01" db="EMBL/GenBank/DDBJ databases">
        <title>Evolutionary Origins and Diversification of the Mycorrhizal Mutualists.</title>
        <authorList>
            <consortium name="DOE Joint Genome Institute"/>
            <consortium name="Mycorrhizal Genomics Consortium"/>
            <person name="Kohler A."/>
            <person name="Kuo A."/>
            <person name="Nagy L.G."/>
            <person name="Floudas D."/>
            <person name="Copeland A."/>
            <person name="Barry K.W."/>
            <person name="Cichocki N."/>
            <person name="Veneault-Fourrey C."/>
            <person name="LaButti K."/>
            <person name="Lindquist E.A."/>
            <person name="Lipzen A."/>
            <person name="Lundell T."/>
            <person name="Morin E."/>
            <person name="Murat C."/>
            <person name="Riley R."/>
            <person name="Ohm R."/>
            <person name="Sun H."/>
            <person name="Tunlid A."/>
            <person name="Henrissat B."/>
            <person name="Grigoriev I.V."/>
            <person name="Hibbett D.S."/>
            <person name="Martin F."/>
        </authorList>
    </citation>
    <scope>NUCLEOTIDE SEQUENCE [LARGE SCALE GENOMIC DNA]</scope>
    <source>
        <strain evidence="10">Marx 270</strain>
    </source>
</reference>
<dbReference type="InParanoid" id="A0A0C3N3P6"/>
<name>A0A0C3N3P6_PISTI</name>
<dbReference type="STRING" id="870435.A0A0C3N3P6"/>
<evidence type="ECO:0000256" key="1">
    <source>
        <dbReference type="ARBA" id="ARBA00004325"/>
    </source>
</evidence>
<dbReference type="InterPro" id="IPR050355">
    <property type="entry name" value="RCF1"/>
</dbReference>
<protein>
    <recommendedName>
        <fullName evidence="8">HIG1 domain-containing protein</fullName>
    </recommendedName>
</protein>
<evidence type="ECO:0000256" key="3">
    <source>
        <dbReference type="ARBA" id="ARBA00022989"/>
    </source>
</evidence>
<dbReference type="Gene3D" id="6.10.140.1320">
    <property type="match status" value="1"/>
</dbReference>
<dbReference type="OrthoDB" id="6604018at2759"/>